<reference evidence="2" key="1">
    <citation type="submission" date="2019-08" db="EMBL/GenBank/DDBJ databases">
        <title>The genome of the North American firefly Photinus pyralis.</title>
        <authorList>
            <consortium name="Photinus pyralis genome working group"/>
            <person name="Fallon T.R."/>
            <person name="Sander Lower S.E."/>
            <person name="Weng J.-K."/>
        </authorList>
    </citation>
    <scope>NUCLEOTIDE SEQUENCE</scope>
    <source>
        <strain evidence="2">TRF0915ILg1</strain>
        <tissue evidence="2">Whole body</tissue>
    </source>
</reference>
<keyword evidence="1" id="KW-0472">Membrane</keyword>
<dbReference type="OrthoDB" id="6716755at2759"/>
<dbReference type="EMBL" id="VTPC01001507">
    <property type="protein sequence ID" value="KAF2901731.1"/>
    <property type="molecule type" value="Genomic_DNA"/>
</dbReference>
<name>A0A8K0DEA9_IGNLU</name>
<sequence>MSVSNVQRSITDSCLKKINLVQRKLIRWFAQRPVLTLMLIITIGIGILPAVTIVMLTPLAVTFDYVGIFASGGVSTVYSVLFKGFLLAFFVLMLLATGFLILTCVSVIHSYKLFSSFSLRKKQK</sequence>
<dbReference type="Proteomes" id="UP000801492">
    <property type="component" value="Unassembled WGS sequence"/>
</dbReference>
<comment type="caution">
    <text evidence="2">The sequence shown here is derived from an EMBL/GenBank/DDBJ whole genome shotgun (WGS) entry which is preliminary data.</text>
</comment>
<feature type="transmembrane region" description="Helical" evidence="1">
    <location>
        <begin position="34"/>
        <end position="61"/>
    </location>
</feature>
<organism evidence="2 3">
    <name type="scientific">Ignelater luminosus</name>
    <name type="common">Cucubano</name>
    <name type="synonym">Pyrophorus luminosus</name>
    <dbReference type="NCBI Taxonomy" id="2038154"/>
    <lineage>
        <taxon>Eukaryota</taxon>
        <taxon>Metazoa</taxon>
        <taxon>Ecdysozoa</taxon>
        <taxon>Arthropoda</taxon>
        <taxon>Hexapoda</taxon>
        <taxon>Insecta</taxon>
        <taxon>Pterygota</taxon>
        <taxon>Neoptera</taxon>
        <taxon>Endopterygota</taxon>
        <taxon>Coleoptera</taxon>
        <taxon>Polyphaga</taxon>
        <taxon>Elateriformia</taxon>
        <taxon>Elateroidea</taxon>
        <taxon>Elateridae</taxon>
        <taxon>Agrypninae</taxon>
        <taxon>Pyrophorini</taxon>
        <taxon>Ignelater</taxon>
    </lineage>
</organism>
<keyword evidence="1" id="KW-1133">Transmembrane helix</keyword>
<proteinExistence type="predicted"/>
<protein>
    <submittedName>
        <fullName evidence="2">Uncharacterized protein</fullName>
    </submittedName>
</protein>
<gene>
    <name evidence="2" type="ORF">ILUMI_04459</name>
</gene>
<evidence type="ECO:0000313" key="3">
    <source>
        <dbReference type="Proteomes" id="UP000801492"/>
    </source>
</evidence>
<evidence type="ECO:0000256" key="1">
    <source>
        <dbReference type="SAM" id="Phobius"/>
    </source>
</evidence>
<keyword evidence="3" id="KW-1185">Reference proteome</keyword>
<accession>A0A8K0DEA9</accession>
<evidence type="ECO:0000313" key="2">
    <source>
        <dbReference type="EMBL" id="KAF2901731.1"/>
    </source>
</evidence>
<dbReference type="AlphaFoldDB" id="A0A8K0DEA9"/>
<keyword evidence="1" id="KW-0812">Transmembrane</keyword>
<feature type="transmembrane region" description="Helical" evidence="1">
    <location>
        <begin position="81"/>
        <end position="114"/>
    </location>
</feature>